<comment type="caution">
    <text evidence="2">The sequence shown here is derived from an EMBL/GenBank/DDBJ whole genome shotgun (WGS) entry which is preliminary data.</text>
</comment>
<dbReference type="SMART" id="SM01126">
    <property type="entry name" value="DDE_Tnp_IS1595"/>
    <property type="match status" value="1"/>
</dbReference>
<evidence type="ECO:0000259" key="1">
    <source>
        <dbReference type="SMART" id="SM01126"/>
    </source>
</evidence>
<dbReference type="PANTHER" id="PTHR47163:SF2">
    <property type="entry name" value="SI:DKEY-17M8.2"/>
    <property type="match status" value="1"/>
</dbReference>
<proteinExistence type="predicted"/>
<name>A0A1G2UT26_9BACT</name>
<protein>
    <recommendedName>
        <fullName evidence="1">ISXO2-like transposase domain-containing protein</fullName>
    </recommendedName>
</protein>
<dbReference type="AlphaFoldDB" id="A0A1G2UT26"/>
<evidence type="ECO:0000313" key="2">
    <source>
        <dbReference type="EMBL" id="OHB12488.1"/>
    </source>
</evidence>
<evidence type="ECO:0000313" key="3">
    <source>
        <dbReference type="Proteomes" id="UP000177154"/>
    </source>
</evidence>
<reference evidence="2 3" key="1">
    <citation type="journal article" date="2016" name="Nat. Commun.">
        <title>Thousands of microbial genomes shed light on interconnected biogeochemical processes in an aquifer system.</title>
        <authorList>
            <person name="Anantharaman K."/>
            <person name="Brown C.T."/>
            <person name="Hug L.A."/>
            <person name="Sharon I."/>
            <person name="Castelle C.J."/>
            <person name="Probst A.J."/>
            <person name="Thomas B.C."/>
            <person name="Singh A."/>
            <person name="Wilkins M.J."/>
            <person name="Karaoz U."/>
            <person name="Brodie E.L."/>
            <person name="Williams K.H."/>
            <person name="Hubbard S.S."/>
            <person name="Banfield J.F."/>
        </authorList>
    </citation>
    <scope>NUCLEOTIDE SEQUENCE [LARGE SCALE GENOMIC DNA]</scope>
</reference>
<sequence>MKNQFKTLAEFISVFNNEEACREYFEKARFAQGEYCPHCKHDKIMHFADGKRYRCFSCKKDFTIKTGTLFGESKISLQKWFIAIYLLTVTKKGISSISLSEQVGVSQKTAWFMDMRIREALKQNKGKLFRIVEVDETYTGGKEKNKHWNKRTKHTQGRSTKTKIAVMGLFQRGGEVRTIVVGDVKVSTIENNIIANVEKGSKVYTDDFLSYAKLNQHFEHGVVKHGKFEYVRGDVHSNNAESFWALFKRGYHGIYHTMSKKHLQRYVDEFAFRFNNREVEMQDLFTSVVQKVSNSDKMGYKKLVA</sequence>
<dbReference type="NCBIfam" id="NF033547">
    <property type="entry name" value="transpos_IS1595"/>
    <property type="match status" value="1"/>
</dbReference>
<dbReference type="Proteomes" id="UP000177154">
    <property type="component" value="Unassembled WGS sequence"/>
</dbReference>
<dbReference type="Pfam" id="PF12762">
    <property type="entry name" value="DDE_Tnp_IS1595"/>
    <property type="match status" value="1"/>
</dbReference>
<dbReference type="InterPro" id="IPR053164">
    <property type="entry name" value="IS1016-like_transposase"/>
</dbReference>
<feature type="domain" description="ISXO2-like transposase" evidence="1">
    <location>
        <begin position="127"/>
        <end position="275"/>
    </location>
</feature>
<dbReference type="InterPro" id="IPR024442">
    <property type="entry name" value="Transposase_Zn_ribbon"/>
</dbReference>
<dbReference type="EMBL" id="MHWR01000037">
    <property type="protein sequence ID" value="OHB12488.1"/>
    <property type="molecule type" value="Genomic_DNA"/>
</dbReference>
<accession>A0A1G2UT26</accession>
<organism evidence="2 3">
    <name type="scientific">Candidatus Zambryskibacteria bacterium RIFCSPLOWO2_12_39_8</name>
    <dbReference type="NCBI Taxonomy" id="1802774"/>
    <lineage>
        <taxon>Bacteria</taxon>
        <taxon>Candidatus Zambryskiibacteriota</taxon>
    </lineage>
</organism>
<gene>
    <name evidence="2" type="ORF">A2Y49_00935</name>
</gene>
<dbReference type="InterPro" id="IPR024445">
    <property type="entry name" value="Tnp_ISXO2-like"/>
</dbReference>
<dbReference type="Pfam" id="PF12760">
    <property type="entry name" value="Zn_ribbon_IS1595"/>
    <property type="match status" value="1"/>
</dbReference>
<dbReference type="PANTHER" id="PTHR47163">
    <property type="entry name" value="DDE_TNP_IS1595 DOMAIN-CONTAINING PROTEIN"/>
    <property type="match status" value="1"/>
</dbReference>